<evidence type="ECO:0000313" key="5">
    <source>
        <dbReference type="Proteomes" id="UP000535890"/>
    </source>
</evidence>
<dbReference type="PROSITE" id="PS51635">
    <property type="entry name" value="PNPLA"/>
    <property type="match status" value="1"/>
</dbReference>
<keyword evidence="1 2" id="KW-0443">Lipid metabolism</keyword>
<protein>
    <submittedName>
        <fullName evidence="4">NTE family protein</fullName>
    </submittedName>
</protein>
<dbReference type="GO" id="GO:0016042">
    <property type="term" value="P:lipid catabolic process"/>
    <property type="evidence" value="ECO:0007669"/>
    <property type="project" value="UniProtKB-UniRule"/>
</dbReference>
<dbReference type="AlphaFoldDB" id="A0A7Y9DWS2"/>
<dbReference type="Proteomes" id="UP000535890">
    <property type="component" value="Unassembled WGS sequence"/>
</dbReference>
<keyword evidence="2" id="KW-0378">Hydrolase</keyword>
<comment type="caution">
    <text evidence="4">The sequence shown here is derived from an EMBL/GenBank/DDBJ whole genome shotgun (WGS) entry which is preliminary data.</text>
</comment>
<comment type="caution">
    <text evidence="2">Lacks conserved residue(s) required for the propagation of feature annotation.</text>
</comment>
<dbReference type="Gene3D" id="3.40.1090.10">
    <property type="entry name" value="Cytosolic phospholipase A2 catalytic domain"/>
    <property type="match status" value="2"/>
</dbReference>
<evidence type="ECO:0000256" key="1">
    <source>
        <dbReference type="ARBA" id="ARBA00023098"/>
    </source>
</evidence>
<feature type="active site" description="Nucleophile" evidence="2">
    <location>
        <position position="40"/>
    </location>
</feature>
<accession>A0A7Y9DWS2</accession>
<dbReference type="RefSeq" id="WP_179794565.1">
    <property type="nucleotide sequence ID" value="NZ_BAABHP010000021.1"/>
</dbReference>
<keyword evidence="5" id="KW-1185">Reference proteome</keyword>
<evidence type="ECO:0000313" key="4">
    <source>
        <dbReference type="EMBL" id="NYD36963.1"/>
    </source>
</evidence>
<dbReference type="InterPro" id="IPR002641">
    <property type="entry name" value="PNPLA_dom"/>
</dbReference>
<feature type="domain" description="PNPLA" evidence="3">
    <location>
        <begin position="6"/>
        <end position="202"/>
    </location>
</feature>
<feature type="short sequence motif" description="GXSXG" evidence="2">
    <location>
        <begin position="38"/>
        <end position="42"/>
    </location>
</feature>
<organism evidence="4 5">
    <name type="scientific">Actinomycetospora corticicola</name>
    <dbReference type="NCBI Taxonomy" id="663602"/>
    <lineage>
        <taxon>Bacteria</taxon>
        <taxon>Bacillati</taxon>
        <taxon>Actinomycetota</taxon>
        <taxon>Actinomycetes</taxon>
        <taxon>Pseudonocardiales</taxon>
        <taxon>Pseudonocardiaceae</taxon>
        <taxon>Actinomycetospora</taxon>
    </lineage>
</organism>
<keyword evidence="2" id="KW-0442">Lipid degradation</keyword>
<reference evidence="4 5" key="1">
    <citation type="submission" date="2020-07" db="EMBL/GenBank/DDBJ databases">
        <title>Sequencing the genomes of 1000 actinobacteria strains.</title>
        <authorList>
            <person name="Klenk H.-P."/>
        </authorList>
    </citation>
    <scope>NUCLEOTIDE SEQUENCE [LARGE SCALE GENOMIC DNA]</scope>
    <source>
        <strain evidence="4 5">DSM 45772</strain>
    </source>
</reference>
<dbReference type="EMBL" id="JACCBN010000001">
    <property type="protein sequence ID" value="NYD36963.1"/>
    <property type="molecule type" value="Genomic_DNA"/>
</dbReference>
<sequence>MPRVAIACQGGGSQTAFTAGVLRPLLRSPDVEPVAFTGTSGGAICALLAWYGWRTGGPRRAVELLDGFWRDNAATSPLDAVSNAVGVGLLRLRDLGVLPLPAFDPYRFPEIARGRLQDLLERWVDFRLLAALPRNEGPVLQIGAVEVRSGAFRRFDSRRGEITVETVLASAAIPTLFRAVDTGDGVYWDGVFSENPPVRDLPALAPDALWIVQLFPQRIDVEPRTPGAIADRRAELTANLSLEQEIDAIQKINEFVRAGYLDGAGYREVGIERIQLDRRLDSASAADRSPAFLEGLIADGVQAGEAFLARSVPAAVRATGT</sequence>
<evidence type="ECO:0000256" key="2">
    <source>
        <dbReference type="PROSITE-ProRule" id="PRU01161"/>
    </source>
</evidence>
<feature type="active site" description="Proton acceptor" evidence="2">
    <location>
        <position position="189"/>
    </location>
</feature>
<name>A0A7Y9DWS2_9PSEU</name>
<proteinExistence type="predicted"/>
<dbReference type="GO" id="GO:0016787">
    <property type="term" value="F:hydrolase activity"/>
    <property type="evidence" value="ECO:0007669"/>
    <property type="project" value="UniProtKB-UniRule"/>
</dbReference>
<dbReference type="Pfam" id="PF01734">
    <property type="entry name" value="Patatin"/>
    <property type="match status" value="1"/>
</dbReference>
<dbReference type="SUPFAM" id="SSF52151">
    <property type="entry name" value="FabD/lysophospholipase-like"/>
    <property type="match status" value="1"/>
</dbReference>
<dbReference type="InterPro" id="IPR016035">
    <property type="entry name" value="Acyl_Trfase/lysoPLipase"/>
</dbReference>
<evidence type="ECO:0000259" key="3">
    <source>
        <dbReference type="PROSITE" id="PS51635"/>
    </source>
</evidence>
<gene>
    <name evidence="4" type="ORF">BJ983_003065</name>
</gene>